<evidence type="ECO:0000313" key="4">
    <source>
        <dbReference type="EMBL" id="SHF42508.1"/>
    </source>
</evidence>
<dbReference type="InterPro" id="IPR046357">
    <property type="entry name" value="PPIase_dom_sf"/>
</dbReference>
<dbReference type="PROSITE" id="PS50198">
    <property type="entry name" value="PPIC_PPIASE_2"/>
    <property type="match status" value="2"/>
</dbReference>
<dbReference type="InterPro" id="IPR050245">
    <property type="entry name" value="PrsA_foldase"/>
</dbReference>
<gene>
    <name evidence="4" type="ORF">SAMN05444377_108113</name>
</gene>
<organism evidence="4 5">
    <name type="scientific">Flavobacterium fontis</name>
    <dbReference type="NCBI Taxonomy" id="1124188"/>
    <lineage>
        <taxon>Bacteria</taxon>
        <taxon>Pseudomonadati</taxon>
        <taxon>Bacteroidota</taxon>
        <taxon>Flavobacteriia</taxon>
        <taxon>Flavobacteriales</taxon>
        <taxon>Flavobacteriaceae</taxon>
        <taxon>Flavobacterium</taxon>
    </lineage>
</organism>
<dbReference type="PANTHER" id="PTHR47245:SF2">
    <property type="entry name" value="PEPTIDYL-PROLYL CIS-TRANS ISOMERASE HP_0175-RELATED"/>
    <property type="match status" value="1"/>
</dbReference>
<sequence length="657" mass="75777">MRMKISSLLLVFFTALSVHSQQQNTTKEVLFTINDQPYYTDEFIRVYRKNLDLVKDESQKDLNQYLDLYIGYKLKVNKAFKLGLQQGSAYQNELKSYRTQLSKTYLMDSKVTQALMDEGYDRLQKEINASHILLMVDENASPADTLAAYQKAMAIRDRIVKGGEDFGAVAEETSQDPSAKENKGNLGYFTAFRMVYAFENGAYKTPVGKVSMPVRSRFGYHLIKVNDIRNNRGEISVSHIMVLKPKEGEDPLKAKTKIEEIYQKIQQGESFEELAKQLSEDKSSSTKGGLLNKFASGQLSSEVFENEAFALSKEQPLSKPFETAYGWHIVKFNEKYPLRSKDEMKSELETKIARDDRSRKISDALAVKLRQKYPMKRDNKLYKELVKTLDDTFYKGEWKMPSDLTKYQGTLFTVGSKAVTGGNFLDYLYTQQKNAAGLKPVAKLADFYFDRFADEQRATYNNENLENDHPEFAAIMNEYRDGLLLFDLMEKEIWQRSKTDTVGLTAFYENSKQKYVWKTRYDAEIFSSTQPDLMKKVMGMLKKGATAQAIKDKFNTADKLNVMMYDGIYEEGVDALPKNVSPDVKVTDVSQKGEYYYVTRIRKVIPAGIKTLEECKGRVTNEYQQYLEQNWINELKKEFTIKVNNDVFERVKQQIKK</sequence>
<dbReference type="PANTHER" id="PTHR47245">
    <property type="entry name" value="PEPTIDYLPROLYL ISOMERASE"/>
    <property type="match status" value="1"/>
</dbReference>
<evidence type="ECO:0000313" key="5">
    <source>
        <dbReference type="Proteomes" id="UP000184147"/>
    </source>
</evidence>
<keyword evidence="5" id="KW-1185">Reference proteome</keyword>
<evidence type="ECO:0000256" key="2">
    <source>
        <dbReference type="SAM" id="SignalP"/>
    </source>
</evidence>
<keyword evidence="1 4" id="KW-0413">Isomerase</keyword>
<keyword evidence="1" id="KW-0697">Rotamase</keyword>
<feature type="domain" description="PpiC" evidence="3">
    <location>
        <begin position="232"/>
        <end position="334"/>
    </location>
</feature>
<keyword evidence="2" id="KW-0732">Signal</keyword>
<dbReference type="InterPro" id="IPR000297">
    <property type="entry name" value="PPIase_PpiC"/>
</dbReference>
<evidence type="ECO:0000259" key="3">
    <source>
        <dbReference type="PROSITE" id="PS50198"/>
    </source>
</evidence>
<name>A0A1M5BJA5_9FLAO</name>
<reference evidence="4 5" key="1">
    <citation type="submission" date="2016-11" db="EMBL/GenBank/DDBJ databases">
        <authorList>
            <person name="Jaros S."/>
            <person name="Januszkiewicz K."/>
            <person name="Wedrychowicz H."/>
        </authorList>
    </citation>
    <scope>NUCLEOTIDE SEQUENCE [LARGE SCALE GENOMIC DNA]</scope>
    <source>
        <strain evidence="4 5">DSM 25660</strain>
    </source>
</reference>
<dbReference type="Gene3D" id="3.10.50.40">
    <property type="match status" value="2"/>
</dbReference>
<protein>
    <submittedName>
        <fullName evidence="4">Peptidyl-prolyl cis-trans isomerase SurA</fullName>
    </submittedName>
</protein>
<dbReference type="SUPFAM" id="SSF54534">
    <property type="entry name" value="FKBP-like"/>
    <property type="match status" value="2"/>
</dbReference>
<dbReference type="STRING" id="1124188.SAMN05444377_108113"/>
<dbReference type="EMBL" id="FQVQ01000008">
    <property type="protein sequence ID" value="SHF42508.1"/>
    <property type="molecule type" value="Genomic_DNA"/>
</dbReference>
<dbReference type="Proteomes" id="UP000184147">
    <property type="component" value="Unassembled WGS sequence"/>
</dbReference>
<dbReference type="GO" id="GO:0003755">
    <property type="term" value="F:peptidyl-prolyl cis-trans isomerase activity"/>
    <property type="evidence" value="ECO:0007669"/>
    <property type="project" value="UniProtKB-KW"/>
</dbReference>
<dbReference type="Pfam" id="PF00639">
    <property type="entry name" value="Rotamase"/>
    <property type="match status" value="2"/>
</dbReference>
<feature type="domain" description="PpiC" evidence="3">
    <location>
        <begin position="124"/>
        <end position="227"/>
    </location>
</feature>
<proteinExistence type="predicted"/>
<accession>A0A1M5BJA5</accession>
<dbReference type="AlphaFoldDB" id="A0A1M5BJA5"/>
<feature type="signal peptide" evidence="2">
    <location>
        <begin position="1"/>
        <end position="20"/>
    </location>
</feature>
<evidence type="ECO:0000256" key="1">
    <source>
        <dbReference type="PROSITE-ProRule" id="PRU00278"/>
    </source>
</evidence>
<feature type="chain" id="PRO_5012092868" evidence="2">
    <location>
        <begin position="21"/>
        <end position="657"/>
    </location>
</feature>